<evidence type="ECO:0000313" key="1">
    <source>
        <dbReference type="EMBL" id="MBO4205992.1"/>
    </source>
</evidence>
<dbReference type="Proteomes" id="UP000823521">
    <property type="component" value="Unassembled WGS sequence"/>
</dbReference>
<organism evidence="1 2">
    <name type="scientific">Micromonospora echinofusca</name>
    <dbReference type="NCBI Taxonomy" id="47858"/>
    <lineage>
        <taxon>Bacteria</taxon>
        <taxon>Bacillati</taxon>
        <taxon>Actinomycetota</taxon>
        <taxon>Actinomycetes</taxon>
        <taxon>Micromonosporales</taxon>
        <taxon>Micromonosporaceae</taxon>
        <taxon>Micromonospora</taxon>
    </lineage>
</organism>
<gene>
    <name evidence="1" type="ORF">GSF22_08220</name>
</gene>
<evidence type="ECO:0000313" key="2">
    <source>
        <dbReference type="Proteomes" id="UP000823521"/>
    </source>
</evidence>
<evidence type="ECO:0008006" key="3">
    <source>
        <dbReference type="Google" id="ProtNLM"/>
    </source>
</evidence>
<sequence>MPDRPGWTCVECGADWPCPARRSGLLDEYGGTGVALGVYLGACLVRAMGDLDHLPVTELRQRFLGWLPRAGGHRPD</sequence>
<reference evidence="1 2" key="1">
    <citation type="submission" date="2019-12" db="EMBL/GenBank/DDBJ databases">
        <title>Whole genome sequencing of endophytic Actinobacterium Micromonospora sp. MPMI6T.</title>
        <authorList>
            <person name="Evv R."/>
            <person name="Podile A.R."/>
        </authorList>
    </citation>
    <scope>NUCLEOTIDE SEQUENCE [LARGE SCALE GENOMIC DNA]</scope>
    <source>
        <strain evidence="1 2">MPMI6</strain>
    </source>
</reference>
<proteinExistence type="predicted"/>
<name>A0ABS3VNB6_MICEH</name>
<protein>
    <recommendedName>
        <fullName evidence="3">Flavin reductase</fullName>
    </recommendedName>
</protein>
<accession>A0ABS3VNB6</accession>
<dbReference type="EMBL" id="WVUH01000046">
    <property type="protein sequence ID" value="MBO4205992.1"/>
    <property type="molecule type" value="Genomic_DNA"/>
</dbReference>
<comment type="caution">
    <text evidence="1">The sequence shown here is derived from an EMBL/GenBank/DDBJ whole genome shotgun (WGS) entry which is preliminary data.</text>
</comment>
<keyword evidence="2" id="KW-1185">Reference proteome</keyword>